<evidence type="ECO:0000256" key="1">
    <source>
        <dbReference type="ARBA" id="ARBA00023125"/>
    </source>
</evidence>
<dbReference type="PRINTS" id="PR00455">
    <property type="entry name" value="HTHTETR"/>
</dbReference>
<dbReference type="InterPro" id="IPR001647">
    <property type="entry name" value="HTH_TetR"/>
</dbReference>
<dbReference type="RefSeq" id="WP_098039381.1">
    <property type="nucleotide sequence ID" value="NZ_CWGJ01000028.1"/>
</dbReference>
<feature type="DNA-binding region" description="H-T-H motif" evidence="2">
    <location>
        <begin position="31"/>
        <end position="50"/>
    </location>
</feature>
<feature type="domain" description="HTH tetR-type" evidence="3">
    <location>
        <begin position="8"/>
        <end position="68"/>
    </location>
</feature>
<sequence>MPRKKGQTQTLGKILAAAQELFVAKGFDGVSISEIARKADINQSLIYHYFESKENLWKEVKKRIGEKGKEAKEQAPSEGPKDLKEFLENSMRKRFRHMRESPEFIRMILWQLLEPKEALAGEERYTSTNWTSMIEKLQQEGSIRKDLEPRQITLAIRGLTIGALIHDPEHYLRTKKHADEYLELIVDMMEKLLSPR</sequence>
<dbReference type="InterPro" id="IPR041467">
    <property type="entry name" value="Sco4008_C"/>
</dbReference>
<dbReference type="InterPro" id="IPR036271">
    <property type="entry name" value="Tet_transcr_reg_TetR-rel_C_sf"/>
</dbReference>
<evidence type="ECO:0000313" key="5">
    <source>
        <dbReference type="Proteomes" id="UP000220251"/>
    </source>
</evidence>
<dbReference type="GO" id="GO:0003677">
    <property type="term" value="F:DNA binding"/>
    <property type="evidence" value="ECO:0007669"/>
    <property type="project" value="UniProtKB-UniRule"/>
</dbReference>
<dbReference type="Proteomes" id="UP000220251">
    <property type="component" value="Unassembled WGS sequence"/>
</dbReference>
<proteinExistence type="predicted"/>
<dbReference type="InterPro" id="IPR009057">
    <property type="entry name" value="Homeodomain-like_sf"/>
</dbReference>
<evidence type="ECO:0000313" key="4">
    <source>
        <dbReference type="EMBL" id="CRX39519.1"/>
    </source>
</evidence>
<gene>
    <name evidence="4" type="ORF">ELAC_2199</name>
</gene>
<dbReference type="OrthoDB" id="9815924at2"/>
<dbReference type="PROSITE" id="PS50977">
    <property type="entry name" value="HTH_TETR_2"/>
    <property type="match status" value="1"/>
</dbReference>
<dbReference type="AlphaFoldDB" id="A0A0H5DUB3"/>
<name>A0A0H5DUB3_9BACT</name>
<keyword evidence="5" id="KW-1185">Reference proteome</keyword>
<dbReference type="Pfam" id="PF17926">
    <property type="entry name" value="TetR_C_21"/>
    <property type="match status" value="1"/>
</dbReference>
<dbReference type="PANTHER" id="PTHR30328:SF54">
    <property type="entry name" value="HTH-TYPE TRANSCRIPTIONAL REPRESSOR SCO4008"/>
    <property type="match status" value="1"/>
</dbReference>
<dbReference type="InterPro" id="IPR050109">
    <property type="entry name" value="HTH-type_TetR-like_transc_reg"/>
</dbReference>
<dbReference type="PANTHER" id="PTHR30328">
    <property type="entry name" value="TRANSCRIPTIONAL REPRESSOR"/>
    <property type="match status" value="1"/>
</dbReference>
<organism evidence="4 5">
    <name type="scientific">Estrella lausannensis</name>
    <dbReference type="NCBI Taxonomy" id="483423"/>
    <lineage>
        <taxon>Bacteria</taxon>
        <taxon>Pseudomonadati</taxon>
        <taxon>Chlamydiota</taxon>
        <taxon>Chlamydiia</taxon>
        <taxon>Parachlamydiales</taxon>
        <taxon>Candidatus Criblamydiaceae</taxon>
        <taxon>Estrella</taxon>
    </lineage>
</organism>
<dbReference type="EMBL" id="CWGJ01000028">
    <property type="protein sequence ID" value="CRX39519.1"/>
    <property type="molecule type" value="Genomic_DNA"/>
</dbReference>
<dbReference type="SUPFAM" id="SSF48498">
    <property type="entry name" value="Tetracyclin repressor-like, C-terminal domain"/>
    <property type="match status" value="1"/>
</dbReference>
<protein>
    <submittedName>
        <fullName evidence="4">TetR family transcriptional regulator</fullName>
    </submittedName>
</protein>
<evidence type="ECO:0000256" key="2">
    <source>
        <dbReference type="PROSITE-ProRule" id="PRU00335"/>
    </source>
</evidence>
<reference evidence="5" key="1">
    <citation type="submission" date="2015-06" db="EMBL/GenBank/DDBJ databases">
        <authorList>
            <person name="Bertelli C."/>
        </authorList>
    </citation>
    <scope>NUCLEOTIDE SEQUENCE [LARGE SCALE GENOMIC DNA]</scope>
    <source>
        <strain evidence="5">CRIB-30</strain>
    </source>
</reference>
<accession>A0A0H5DUB3</accession>
<dbReference type="SUPFAM" id="SSF46689">
    <property type="entry name" value="Homeodomain-like"/>
    <property type="match status" value="1"/>
</dbReference>
<dbReference type="Gene3D" id="1.10.357.10">
    <property type="entry name" value="Tetracycline Repressor, domain 2"/>
    <property type="match status" value="1"/>
</dbReference>
<dbReference type="Pfam" id="PF00440">
    <property type="entry name" value="TetR_N"/>
    <property type="match status" value="1"/>
</dbReference>
<evidence type="ECO:0000259" key="3">
    <source>
        <dbReference type="PROSITE" id="PS50977"/>
    </source>
</evidence>
<keyword evidence="1 2" id="KW-0238">DNA-binding</keyword>